<sequence>MHFWRVFPKLQSPFSSSKFTFPFSCLFVVLLTIITVYISETAFP</sequence>
<keyword evidence="1" id="KW-1133">Transmembrane helix</keyword>
<dbReference type="AlphaFoldDB" id="A0A0E9UZN9"/>
<proteinExistence type="predicted"/>
<reference evidence="2" key="2">
    <citation type="journal article" date="2015" name="Fish Shellfish Immunol.">
        <title>Early steps in the European eel (Anguilla anguilla)-Vibrio vulnificus interaction in the gills: Role of the RtxA13 toxin.</title>
        <authorList>
            <person name="Callol A."/>
            <person name="Pajuelo D."/>
            <person name="Ebbesson L."/>
            <person name="Teles M."/>
            <person name="MacKenzie S."/>
            <person name="Amaro C."/>
        </authorList>
    </citation>
    <scope>NUCLEOTIDE SEQUENCE</scope>
</reference>
<evidence type="ECO:0000256" key="1">
    <source>
        <dbReference type="SAM" id="Phobius"/>
    </source>
</evidence>
<evidence type="ECO:0000313" key="2">
    <source>
        <dbReference type="EMBL" id="JAH71329.1"/>
    </source>
</evidence>
<feature type="transmembrane region" description="Helical" evidence="1">
    <location>
        <begin position="21"/>
        <end position="39"/>
    </location>
</feature>
<keyword evidence="1" id="KW-0812">Transmembrane</keyword>
<dbReference type="EMBL" id="GBXM01037248">
    <property type="protein sequence ID" value="JAH71329.1"/>
    <property type="molecule type" value="Transcribed_RNA"/>
</dbReference>
<reference evidence="2" key="1">
    <citation type="submission" date="2014-11" db="EMBL/GenBank/DDBJ databases">
        <authorList>
            <person name="Amaro Gonzalez C."/>
        </authorList>
    </citation>
    <scope>NUCLEOTIDE SEQUENCE</scope>
</reference>
<name>A0A0E9UZN9_ANGAN</name>
<accession>A0A0E9UZN9</accession>
<organism evidence="2">
    <name type="scientific">Anguilla anguilla</name>
    <name type="common">European freshwater eel</name>
    <name type="synonym">Muraena anguilla</name>
    <dbReference type="NCBI Taxonomy" id="7936"/>
    <lineage>
        <taxon>Eukaryota</taxon>
        <taxon>Metazoa</taxon>
        <taxon>Chordata</taxon>
        <taxon>Craniata</taxon>
        <taxon>Vertebrata</taxon>
        <taxon>Euteleostomi</taxon>
        <taxon>Actinopterygii</taxon>
        <taxon>Neopterygii</taxon>
        <taxon>Teleostei</taxon>
        <taxon>Anguilliformes</taxon>
        <taxon>Anguillidae</taxon>
        <taxon>Anguilla</taxon>
    </lineage>
</organism>
<keyword evidence="1" id="KW-0472">Membrane</keyword>
<protein>
    <submittedName>
        <fullName evidence="2">Uncharacterized protein</fullName>
    </submittedName>
</protein>